<feature type="compositionally biased region" description="Basic and acidic residues" evidence="10">
    <location>
        <begin position="147"/>
        <end position="162"/>
    </location>
</feature>
<organism evidence="13 14">
    <name type="scientific">Penicillium brevicompactum</name>
    <dbReference type="NCBI Taxonomy" id="5074"/>
    <lineage>
        <taxon>Eukaryota</taxon>
        <taxon>Fungi</taxon>
        <taxon>Dikarya</taxon>
        <taxon>Ascomycota</taxon>
        <taxon>Pezizomycotina</taxon>
        <taxon>Eurotiomycetes</taxon>
        <taxon>Eurotiomycetidae</taxon>
        <taxon>Eurotiales</taxon>
        <taxon>Aspergillaceae</taxon>
        <taxon>Penicillium</taxon>
    </lineage>
</organism>
<dbReference type="InterPro" id="IPR012923">
    <property type="entry name" value="Csm3"/>
</dbReference>
<reference evidence="13" key="2">
    <citation type="journal article" date="2023" name="IMA Fungus">
        <title>Comparative genomic study of the Penicillium genus elucidates a diverse pangenome and 15 lateral gene transfer events.</title>
        <authorList>
            <person name="Petersen C."/>
            <person name="Sorensen T."/>
            <person name="Nielsen M.R."/>
            <person name="Sondergaard T.E."/>
            <person name="Sorensen J.L."/>
            <person name="Fitzpatrick D.A."/>
            <person name="Frisvad J.C."/>
            <person name="Nielsen K.L."/>
        </authorList>
    </citation>
    <scope>NUCLEOTIDE SEQUENCE</scope>
    <source>
        <strain evidence="12">IBT 35673</strain>
        <strain evidence="13">IBT 35675</strain>
    </source>
</reference>
<keyword evidence="7 9" id="KW-0131">Cell cycle</keyword>
<dbReference type="PANTHER" id="PTHR13220">
    <property type="entry name" value="TIMELESS INTERACTING-RELATED"/>
    <property type="match status" value="1"/>
</dbReference>
<protein>
    <recommendedName>
        <fullName evidence="9">Chromosome segregation in meiosis protein</fullName>
    </recommendedName>
</protein>
<comment type="caution">
    <text evidence="13">The sequence shown here is derived from an EMBL/GenBank/DDBJ whole genome shotgun (WGS) entry which is preliminary data.</text>
</comment>
<keyword evidence="6 9" id="KW-0539">Nucleus</keyword>
<keyword evidence="5" id="KW-0236">DNA replication inhibitor</keyword>
<dbReference type="AlphaFoldDB" id="A0A9W9QPH2"/>
<dbReference type="Proteomes" id="UP001147695">
    <property type="component" value="Unassembled WGS sequence"/>
</dbReference>
<dbReference type="GO" id="GO:0000076">
    <property type="term" value="P:DNA replication checkpoint signaling"/>
    <property type="evidence" value="ECO:0007669"/>
    <property type="project" value="UniProtKB-UniRule"/>
</dbReference>
<evidence type="ECO:0000259" key="11">
    <source>
        <dbReference type="Pfam" id="PF07962"/>
    </source>
</evidence>
<dbReference type="GO" id="GO:0031298">
    <property type="term" value="C:replication fork protection complex"/>
    <property type="evidence" value="ECO:0007669"/>
    <property type="project" value="TreeGrafter"/>
</dbReference>
<evidence type="ECO:0000256" key="3">
    <source>
        <dbReference type="ARBA" id="ARBA00011217"/>
    </source>
</evidence>
<comment type="function">
    <text evidence="9">Plays an important role in the control of DNA replication and the maintenance of replication fork stability.</text>
</comment>
<evidence type="ECO:0000256" key="10">
    <source>
        <dbReference type="SAM" id="MobiDB-lite"/>
    </source>
</evidence>
<feature type="domain" description="Chromosome segregation in meiosis protein 3" evidence="11">
    <location>
        <begin position="65"/>
        <end position="148"/>
    </location>
</feature>
<dbReference type="Pfam" id="PF07962">
    <property type="entry name" value="Swi3"/>
    <property type="match status" value="1"/>
</dbReference>
<reference evidence="13" key="1">
    <citation type="submission" date="2022-12" db="EMBL/GenBank/DDBJ databases">
        <authorList>
            <person name="Petersen C."/>
        </authorList>
    </citation>
    <scope>NUCLEOTIDE SEQUENCE</scope>
    <source>
        <strain evidence="12">IBT 35673</strain>
        <strain evidence="13">IBT 35675</strain>
    </source>
</reference>
<sequence length="259" mass="28654">MSEGGSPAALDLDDLFNYDVGLDEIVPDNSAANSNTKASGAGDSALGLGLDDEVKVTKKRQPVAKLDEARLLSQPGIPKLRQSAKRKLRFKGKGHEFSDATRLLNFYQLWLDDLYPRAKFADGLSMIEKLGHSKRIQVMRREWIDEEKPGVSRDSGVTREELENSTVLPTSAKLTEAPSSNTAAQHGSAEDLFMPNNENAPPITSHPEPEEDDLDDLLREDEPMTDMPSTSVPSRTPHLHDNDFDDFDADYEAMKELGM</sequence>
<dbReference type="Proteomes" id="UP001148299">
    <property type="component" value="Unassembled WGS sequence"/>
</dbReference>
<comment type="subunit">
    <text evidence="3">Component of the fork protection complex (FPC) consisting of TOF1 and CSM3.</text>
</comment>
<dbReference type="GO" id="GO:0006974">
    <property type="term" value="P:DNA damage response"/>
    <property type="evidence" value="ECO:0007669"/>
    <property type="project" value="UniProtKB-KW"/>
</dbReference>
<evidence type="ECO:0000256" key="8">
    <source>
        <dbReference type="ARBA" id="ARBA00025496"/>
    </source>
</evidence>
<comment type="subcellular location">
    <subcellularLocation>
        <location evidence="1 9">Nucleus</location>
    </subcellularLocation>
</comment>
<accession>A0A9W9QPH2</accession>
<evidence type="ECO:0000313" key="12">
    <source>
        <dbReference type="EMBL" id="KAJ5338769.1"/>
    </source>
</evidence>
<gene>
    <name evidence="12" type="ORF">N7452_005497</name>
    <name evidence="13" type="ORF">N7541_010734</name>
</gene>
<feature type="region of interest" description="Disordered" evidence="10">
    <location>
        <begin position="147"/>
        <end position="244"/>
    </location>
</feature>
<evidence type="ECO:0000256" key="7">
    <source>
        <dbReference type="ARBA" id="ARBA00023306"/>
    </source>
</evidence>
<keyword evidence="14" id="KW-1185">Reference proteome</keyword>
<feature type="compositionally biased region" description="Polar residues" evidence="10">
    <location>
        <begin position="164"/>
        <end position="185"/>
    </location>
</feature>
<keyword evidence="4 9" id="KW-0227">DNA damage</keyword>
<comment type="function">
    <text evidence="8">Forms a fork protection complex (FPC) with TOF1 and which is required for chromosome segregation during meiosis and DNA damage repair. FPC coordinates leading and lagging strand synthesis and moves with the replication fork. FPC stabilizes replication forks in a configuration that is recognized by replication checkpoint sensors.</text>
</comment>
<evidence type="ECO:0000256" key="9">
    <source>
        <dbReference type="RuleBase" id="RU366049"/>
    </source>
</evidence>
<evidence type="ECO:0000313" key="14">
    <source>
        <dbReference type="Proteomes" id="UP001148299"/>
    </source>
</evidence>
<dbReference type="GO" id="GO:0003677">
    <property type="term" value="F:DNA binding"/>
    <property type="evidence" value="ECO:0007669"/>
    <property type="project" value="TreeGrafter"/>
</dbReference>
<evidence type="ECO:0000256" key="6">
    <source>
        <dbReference type="ARBA" id="ARBA00023242"/>
    </source>
</evidence>
<dbReference type="PANTHER" id="PTHR13220:SF11">
    <property type="entry name" value="TIMELESS-INTERACTING PROTEIN"/>
    <property type="match status" value="1"/>
</dbReference>
<evidence type="ECO:0000313" key="13">
    <source>
        <dbReference type="EMBL" id="KAJ5341610.1"/>
    </source>
</evidence>
<dbReference type="InterPro" id="IPR040038">
    <property type="entry name" value="TIPIN/Csm3/Swi3"/>
</dbReference>
<comment type="similarity">
    <text evidence="2 9">Belongs to the CSM3 family.</text>
</comment>
<evidence type="ECO:0000256" key="5">
    <source>
        <dbReference type="ARBA" id="ARBA00022880"/>
    </source>
</evidence>
<evidence type="ECO:0000256" key="4">
    <source>
        <dbReference type="ARBA" id="ARBA00022763"/>
    </source>
</evidence>
<dbReference type="EMBL" id="JAPZBQ010000003">
    <property type="protein sequence ID" value="KAJ5338769.1"/>
    <property type="molecule type" value="Genomic_DNA"/>
</dbReference>
<dbReference type="GO" id="GO:0043111">
    <property type="term" value="P:replication fork arrest"/>
    <property type="evidence" value="ECO:0007669"/>
    <property type="project" value="TreeGrafter"/>
</dbReference>
<dbReference type="GO" id="GO:0031297">
    <property type="term" value="P:replication fork processing"/>
    <property type="evidence" value="ECO:0007669"/>
    <property type="project" value="UniProtKB-UniRule"/>
</dbReference>
<dbReference type="EMBL" id="JAPZBR010000008">
    <property type="protein sequence ID" value="KAJ5341610.1"/>
    <property type="molecule type" value="Genomic_DNA"/>
</dbReference>
<evidence type="ECO:0000256" key="2">
    <source>
        <dbReference type="ARBA" id="ARBA00006075"/>
    </source>
</evidence>
<name>A0A9W9QPH2_PENBR</name>
<evidence type="ECO:0000256" key="1">
    <source>
        <dbReference type="ARBA" id="ARBA00004123"/>
    </source>
</evidence>
<proteinExistence type="inferred from homology"/>